<protein>
    <recommendedName>
        <fullName evidence="12">sterol 14alpha-demethylase</fullName>
        <ecNumber evidence="12">1.14.14.154</ecNumber>
    </recommendedName>
</protein>
<keyword evidence="11 27" id="KW-0472">Membrane</keyword>
<evidence type="ECO:0000256" key="15">
    <source>
        <dbReference type="ARBA" id="ARBA00047670"/>
    </source>
</evidence>
<dbReference type="InterPro" id="IPR002403">
    <property type="entry name" value="Cyt_P450_E_grp-IV"/>
</dbReference>
<organism evidence="28 29">
    <name type="scientific">Aspergillus campestris (strain IBT 28561)</name>
    <dbReference type="NCBI Taxonomy" id="1392248"/>
    <lineage>
        <taxon>Eukaryota</taxon>
        <taxon>Fungi</taxon>
        <taxon>Dikarya</taxon>
        <taxon>Ascomycota</taxon>
        <taxon>Pezizomycotina</taxon>
        <taxon>Eurotiomycetes</taxon>
        <taxon>Eurotiomycetidae</taxon>
        <taxon>Eurotiales</taxon>
        <taxon>Aspergillaceae</taxon>
        <taxon>Aspergillus</taxon>
        <taxon>Aspergillus subgen. Circumdati</taxon>
    </lineage>
</organism>
<keyword evidence="29" id="KW-1185">Reference proteome</keyword>
<evidence type="ECO:0000313" key="29">
    <source>
        <dbReference type="Proteomes" id="UP000234254"/>
    </source>
</evidence>
<comment type="catalytic activity">
    <reaction evidence="24">
        <text>eburicol + 3 reduced [NADPH--hemoprotein reductase] + 3 O2 = 14-demethyleburicol + formate + 3 oxidized [NADPH--hemoprotein reductase] + 4 H2O + 4 H(+)</text>
        <dbReference type="Rhea" id="RHEA:75439"/>
        <dbReference type="Rhea" id="RHEA-COMP:11964"/>
        <dbReference type="Rhea" id="RHEA-COMP:11965"/>
        <dbReference type="ChEBI" id="CHEBI:15377"/>
        <dbReference type="ChEBI" id="CHEBI:15378"/>
        <dbReference type="ChEBI" id="CHEBI:15379"/>
        <dbReference type="ChEBI" id="CHEBI:15740"/>
        <dbReference type="ChEBI" id="CHEBI:57618"/>
        <dbReference type="ChEBI" id="CHEBI:58210"/>
        <dbReference type="ChEBI" id="CHEBI:70315"/>
        <dbReference type="ChEBI" id="CHEBI:194330"/>
    </reaction>
    <physiologicalReaction direction="left-to-right" evidence="24">
        <dbReference type="Rhea" id="RHEA:75440"/>
    </physiologicalReaction>
</comment>
<evidence type="ECO:0000256" key="12">
    <source>
        <dbReference type="ARBA" id="ARBA00038974"/>
    </source>
</evidence>
<evidence type="ECO:0000256" key="1">
    <source>
        <dbReference type="ARBA" id="ARBA00001971"/>
    </source>
</evidence>
<dbReference type="RefSeq" id="XP_024691801.1">
    <property type="nucleotide sequence ID" value="XM_024837389.1"/>
</dbReference>
<comment type="catalytic activity">
    <reaction evidence="19">
        <text>lanosterol + reduced [NADPH--hemoprotein reductase] + O2 = 32-hydroxylanosterol + oxidized [NADPH--hemoprotein reductase] + H2O + H(+)</text>
        <dbReference type="Rhea" id="RHEA:75103"/>
        <dbReference type="Rhea" id="RHEA-COMP:11964"/>
        <dbReference type="Rhea" id="RHEA-COMP:11965"/>
        <dbReference type="ChEBI" id="CHEBI:15377"/>
        <dbReference type="ChEBI" id="CHEBI:15378"/>
        <dbReference type="ChEBI" id="CHEBI:15379"/>
        <dbReference type="ChEBI" id="CHEBI:16521"/>
        <dbReference type="ChEBI" id="CHEBI:57618"/>
        <dbReference type="ChEBI" id="CHEBI:58210"/>
        <dbReference type="ChEBI" id="CHEBI:166806"/>
    </reaction>
    <physiologicalReaction direction="left-to-right" evidence="19">
        <dbReference type="Rhea" id="RHEA:75104"/>
    </physiologicalReaction>
</comment>
<evidence type="ECO:0000256" key="24">
    <source>
        <dbReference type="ARBA" id="ARBA00052625"/>
    </source>
</evidence>
<evidence type="ECO:0000256" key="10">
    <source>
        <dbReference type="ARBA" id="ARBA00023033"/>
    </source>
</evidence>
<feature type="transmembrane region" description="Helical" evidence="27">
    <location>
        <begin position="6"/>
        <end position="23"/>
    </location>
</feature>
<evidence type="ECO:0000256" key="6">
    <source>
        <dbReference type="ARBA" id="ARBA00022723"/>
    </source>
</evidence>
<evidence type="ECO:0000256" key="21">
    <source>
        <dbReference type="ARBA" id="ARBA00051540"/>
    </source>
</evidence>
<dbReference type="GeneID" id="36544913"/>
<keyword evidence="9 25" id="KW-0408">Iron</keyword>
<evidence type="ECO:0000256" key="3">
    <source>
        <dbReference type="ARBA" id="ARBA00010617"/>
    </source>
</evidence>
<comment type="catalytic activity">
    <reaction evidence="17">
        <text>32-oxolanosterol + reduced [NADPH--hemoprotein reductase] + O2 = 4,4-dimethyl-5alpha-cholesta-8,14,24-trien-3beta-ol + formate + oxidized [NADPH--hemoprotein reductase] + H2O + 2 H(+)</text>
        <dbReference type="Rhea" id="RHEA:75111"/>
        <dbReference type="Rhea" id="RHEA-COMP:11964"/>
        <dbReference type="Rhea" id="RHEA-COMP:11965"/>
        <dbReference type="ChEBI" id="CHEBI:15377"/>
        <dbReference type="ChEBI" id="CHEBI:15378"/>
        <dbReference type="ChEBI" id="CHEBI:15379"/>
        <dbReference type="ChEBI" id="CHEBI:15740"/>
        <dbReference type="ChEBI" id="CHEBI:17813"/>
        <dbReference type="ChEBI" id="CHEBI:57618"/>
        <dbReference type="ChEBI" id="CHEBI:58210"/>
        <dbReference type="ChEBI" id="CHEBI:166681"/>
    </reaction>
    <physiologicalReaction direction="left-to-right" evidence="17">
        <dbReference type="Rhea" id="RHEA:75112"/>
    </physiologicalReaction>
</comment>
<dbReference type="EMBL" id="MSFM01000008">
    <property type="protein sequence ID" value="PKY03207.1"/>
    <property type="molecule type" value="Genomic_DNA"/>
</dbReference>
<keyword evidence="5 27" id="KW-0812">Transmembrane</keyword>
<evidence type="ECO:0000256" key="27">
    <source>
        <dbReference type="SAM" id="Phobius"/>
    </source>
</evidence>
<dbReference type="InterPro" id="IPR017972">
    <property type="entry name" value="Cyt_P450_CS"/>
</dbReference>
<comment type="catalytic activity">
    <reaction evidence="20">
        <text>a 14alpha-formyl steroid + reduced [NADPH--hemoprotein reductase] + O2 = a Delta(14) steroid + formate + oxidized [NADPH--hemoprotein reductase] + H2O + 2 H(+)</text>
        <dbReference type="Rhea" id="RHEA:68068"/>
        <dbReference type="Rhea" id="RHEA-COMP:11964"/>
        <dbReference type="Rhea" id="RHEA-COMP:11965"/>
        <dbReference type="ChEBI" id="CHEBI:15377"/>
        <dbReference type="ChEBI" id="CHEBI:15378"/>
        <dbReference type="ChEBI" id="CHEBI:15379"/>
        <dbReference type="ChEBI" id="CHEBI:15740"/>
        <dbReference type="ChEBI" id="CHEBI:57618"/>
        <dbReference type="ChEBI" id="CHEBI:58210"/>
        <dbReference type="ChEBI" id="CHEBI:138031"/>
        <dbReference type="ChEBI" id="CHEBI:176902"/>
    </reaction>
    <physiologicalReaction direction="left-to-right" evidence="20">
        <dbReference type="Rhea" id="RHEA:68069"/>
    </physiologicalReaction>
</comment>
<dbReference type="PRINTS" id="PR00465">
    <property type="entry name" value="EP450IV"/>
</dbReference>
<comment type="caution">
    <text evidence="28">The sequence shown here is derived from an EMBL/GenBank/DDBJ whole genome shotgun (WGS) entry which is preliminary data.</text>
</comment>
<evidence type="ECO:0000256" key="23">
    <source>
        <dbReference type="ARBA" id="ARBA00052067"/>
    </source>
</evidence>
<accession>A0A2I1CZZ9</accession>
<dbReference type="Proteomes" id="UP000234254">
    <property type="component" value="Unassembled WGS sequence"/>
</dbReference>
<name>A0A2I1CZZ9_ASPC2</name>
<evidence type="ECO:0000256" key="20">
    <source>
        <dbReference type="ARBA" id="ARBA00049450"/>
    </source>
</evidence>
<comment type="catalytic activity">
    <reaction evidence="18">
        <text>a 14alpha-methyl steroid + reduced [NADPH--hemoprotein reductase] + O2 = a 14alpha-hydroxymethyl steroid + oxidized [NADPH--hemoprotein reductase] + H2O + H(+)</text>
        <dbReference type="Rhea" id="RHEA:68060"/>
        <dbReference type="Rhea" id="RHEA-COMP:11964"/>
        <dbReference type="Rhea" id="RHEA-COMP:11965"/>
        <dbReference type="ChEBI" id="CHEBI:15377"/>
        <dbReference type="ChEBI" id="CHEBI:15378"/>
        <dbReference type="ChEBI" id="CHEBI:15379"/>
        <dbReference type="ChEBI" id="CHEBI:57618"/>
        <dbReference type="ChEBI" id="CHEBI:58210"/>
        <dbReference type="ChEBI" id="CHEBI:138029"/>
        <dbReference type="ChEBI" id="CHEBI:176901"/>
    </reaction>
    <physiologicalReaction direction="left-to-right" evidence="18">
        <dbReference type="Rhea" id="RHEA:68061"/>
    </physiologicalReaction>
</comment>
<evidence type="ECO:0000256" key="2">
    <source>
        <dbReference type="ARBA" id="ARBA00004167"/>
    </source>
</evidence>
<comment type="catalytic activity">
    <reaction evidence="16">
        <text>a 14alpha-methyl steroid + 3 reduced [NADPH--hemoprotein reductase] + 3 O2 = a Delta(14) steroid + formate + 3 oxidized [NADPH--hemoprotein reductase] + 4 H2O + 4 H(+)</text>
        <dbReference type="Rhea" id="RHEA:54028"/>
        <dbReference type="Rhea" id="RHEA-COMP:11964"/>
        <dbReference type="Rhea" id="RHEA-COMP:11965"/>
        <dbReference type="ChEBI" id="CHEBI:15377"/>
        <dbReference type="ChEBI" id="CHEBI:15378"/>
        <dbReference type="ChEBI" id="CHEBI:15379"/>
        <dbReference type="ChEBI" id="CHEBI:15740"/>
        <dbReference type="ChEBI" id="CHEBI:57618"/>
        <dbReference type="ChEBI" id="CHEBI:58210"/>
        <dbReference type="ChEBI" id="CHEBI:138029"/>
        <dbReference type="ChEBI" id="CHEBI:138031"/>
        <dbReference type="EC" id="1.14.14.154"/>
    </reaction>
    <physiologicalReaction direction="left-to-right" evidence="16">
        <dbReference type="Rhea" id="RHEA:54029"/>
    </physiologicalReaction>
</comment>
<dbReference type="InterPro" id="IPR001128">
    <property type="entry name" value="Cyt_P450"/>
</dbReference>
<comment type="catalytic activity">
    <reaction evidence="14">
        <text>a 14alpha-hydroxymethyl steroid + reduced [NADPH--hemoprotein reductase] + O2 = a 14alpha-formyl steroid + oxidized [NADPH--hemoprotein reductase] + 2 H2O + H(+)</text>
        <dbReference type="Rhea" id="RHEA:68064"/>
        <dbReference type="Rhea" id="RHEA-COMP:11964"/>
        <dbReference type="Rhea" id="RHEA-COMP:11965"/>
        <dbReference type="ChEBI" id="CHEBI:15377"/>
        <dbReference type="ChEBI" id="CHEBI:15378"/>
        <dbReference type="ChEBI" id="CHEBI:15379"/>
        <dbReference type="ChEBI" id="CHEBI:57618"/>
        <dbReference type="ChEBI" id="CHEBI:58210"/>
        <dbReference type="ChEBI" id="CHEBI:176901"/>
        <dbReference type="ChEBI" id="CHEBI:176902"/>
    </reaction>
    <physiologicalReaction direction="left-to-right" evidence="14">
        <dbReference type="Rhea" id="RHEA:68065"/>
    </physiologicalReaction>
</comment>
<dbReference type="PROSITE" id="PS00086">
    <property type="entry name" value="CYTOCHROME_P450"/>
    <property type="match status" value="1"/>
</dbReference>
<gene>
    <name evidence="28" type="ORF">P168DRAFT_291344</name>
</gene>
<dbReference type="EC" id="1.14.14.154" evidence="12"/>
<dbReference type="InterPro" id="IPR050529">
    <property type="entry name" value="CYP450_sterol_14alpha_dmase"/>
</dbReference>
<dbReference type="GO" id="GO:0008398">
    <property type="term" value="F:sterol 14-demethylase activity"/>
    <property type="evidence" value="ECO:0007669"/>
    <property type="project" value="UniProtKB-EC"/>
</dbReference>
<keyword evidence="4 25" id="KW-0349">Heme</keyword>
<dbReference type="VEuPathDB" id="FungiDB:P168DRAFT_291344"/>
<sequence>MPSLLVPTYAAIGALVLVVLNVARQLLFRNPKEPPVVFHWVPFLGNTIAYGIDPYAFFFSCREKYGDIFTFILLGQKTTVYLGIQGNEFILNGKLKDVNAEQVYRPLTAPVFGSDVIYDCPNSKLMEQKKFVKYGLTQAALESHVPLIEKEVLDYLNTSPKFHGPSGTVDVCAAMAEITIFTAARALQGEEVRSKLTAEFADLYHDLDNGFKPINFMLPWAPLPGNRKRDAAHARMREIYMDIIRERRRAQRAGTQPPESEQTDMIWNLMRCTYKDGGPRPVPDKEIAHMMITLLMAGQHSSASIGAWIMLRLASEPHVLEELYQEQVDNLGRAGAGRDDDGLPPLQFRDLEKLPLHNNVIRETLRLHLSIHSLMRKVMNPLPVPGTPYVVPTSHVLLASPGATGLIDEYFPDAKRWDPRRWNSRTEKEDEGGEDEMVDYGYGRVSKGTSSPYLPFGAGRHRCIGEKFAYVNLGVIVATIVRNMKLVSADGSRGVVPATDYSSLFSGPIKPAVVAWERRFPGAEMEKL</sequence>
<dbReference type="CDD" id="cd11042">
    <property type="entry name" value="CYP51-like"/>
    <property type="match status" value="1"/>
</dbReference>
<dbReference type="GO" id="GO:0008168">
    <property type="term" value="F:methyltransferase activity"/>
    <property type="evidence" value="ECO:0007669"/>
    <property type="project" value="UniProtKB-KW"/>
</dbReference>
<evidence type="ECO:0000256" key="7">
    <source>
        <dbReference type="ARBA" id="ARBA00022989"/>
    </source>
</evidence>
<evidence type="ECO:0000256" key="9">
    <source>
        <dbReference type="ARBA" id="ARBA00023004"/>
    </source>
</evidence>
<feature type="binding site" description="axial binding residue" evidence="25">
    <location>
        <position position="463"/>
    </location>
    <ligand>
        <name>heme</name>
        <dbReference type="ChEBI" id="CHEBI:30413"/>
    </ligand>
    <ligandPart>
        <name>Fe</name>
        <dbReference type="ChEBI" id="CHEBI:18248"/>
    </ligandPart>
</feature>
<dbReference type="PANTHER" id="PTHR24304:SF2">
    <property type="entry name" value="24-HYDROXYCHOLESTEROL 7-ALPHA-HYDROXYLASE"/>
    <property type="match status" value="1"/>
</dbReference>
<dbReference type="Pfam" id="PF00067">
    <property type="entry name" value="p450"/>
    <property type="match status" value="1"/>
</dbReference>
<dbReference type="PRINTS" id="PR00385">
    <property type="entry name" value="P450"/>
</dbReference>
<comment type="catalytic activity">
    <reaction evidence="23">
        <text>32-hydroxyeburicol + reduced [NADPH--hemoprotein reductase] + O2 = 32-oxoeburicol + oxidized [NADPH--hemoprotein reductase] + 2 H2O + H(+)</text>
        <dbReference type="Rhea" id="RHEA:75431"/>
        <dbReference type="Rhea" id="RHEA-COMP:11964"/>
        <dbReference type="Rhea" id="RHEA-COMP:11965"/>
        <dbReference type="ChEBI" id="CHEBI:15377"/>
        <dbReference type="ChEBI" id="CHEBI:15378"/>
        <dbReference type="ChEBI" id="CHEBI:15379"/>
        <dbReference type="ChEBI" id="CHEBI:57618"/>
        <dbReference type="ChEBI" id="CHEBI:58210"/>
        <dbReference type="ChEBI" id="CHEBI:194328"/>
        <dbReference type="ChEBI" id="CHEBI:194329"/>
    </reaction>
    <physiologicalReaction direction="left-to-right" evidence="23">
        <dbReference type="Rhea" id="RHEA:75432"/>
    </physiologicalReaction>
</comment>
<keyword evidence="10 26" id="KW-0503">Monooxygenase</keyword>
<keyword evidence="8 26" id="KW-0560">Oxidoreductase</keyword>
<keyword evidence="6 25" id="KW-0479">Metal-binding</keyword>
<comment type="similarity">
    <text evidence="3 26">Belongs to the cytochrome P450 family.</text>
</comment>
<comment type="catalytic activity">
    <reaction evidence="21">
        <text>32-oxoeburicol + reduced [NADPH--hemoprotein reductase] + O2 = 14-demethyleburicol + formate + oxidized [NADPH--hemoprotein reductase] + H2O + 2 H(+)</text>
        <dbReference type="Rhea" id="RHEA:75435"/>
        <dbReference type="Rhea" id="RHEA-COMP:11964"/>
        <dbReference type="Rhea" id="RHEA-COMP:11965"/>
        <dbReference type="ChEBI" id="CHEBI:15377"/>
        <dbReference type="ChEBI" id="CHEBI:15378"/>
        <dbReference type="ChEBI" id="CHEBI:15379"/>
        <dbReference type="ChEBI" id="CHEBI:15740"/>
        <dbReference type="ChEBI" id="CHEBI:57618"/>
        <dbReference type="ChEBI" id="CHEBI:58210"/>
        <dbReference type="ChEBI" id="CHEBI:194329"/>
        <dbReference type="ChEBI" id="CHEBI:194330"/>
    </reaction>
    <physiologicalReaction direction="left-to-right" evidence="21">
        <dbReference type="Rhea" id="RHEA:75436"/>
    </physiologicalReaction>
</comment>
<dbReference type="GO" id="GO:0016020">
    <property type="term" value="C:membrane"/>
    <property type="evidence" value="ECO:0007669"/>
    <property type="project" value="UniProtKB-SubCell"/>
</dbReference>
<reference evidence="28" key="1">
    <citation type="submission" date="2016-12" db="EMBL/GenBank/DDBJ databases">
        <title>The genomes of Aspergillus section Nigri reveals drivers in fungal speciation.</title>
        <authorList>
            <consortium name="DOE Joint Genome Institute"/>
            <person name="Vesth T.C."/>
            <person name="Nybo J."/>
            <person name="Theobald S."/>
            <person name="Brandl J."/>
            <person name="Frisvad J.C."/>
            <person name="Nielsen K.F."/>
            <person name="Lyhne E.K."/>
            <person name="Kogle M.E."/>
            <person name="Kuo A."/>
            <person name="Riley R."/>
            <person name="Clum A."/>
            <person name="Nolan M."/>
            <person name="Lipzen A."/>
            <person name="Salamov A."/>
            <person name="Henrissat B."/>
            <person name="Wiebenga A."/>
            <person name="De vries R.P."/>
            <person name="Grigoriev I.V."/>
            <person name="Mortensen U.H."/>
            <person name="Andersen M.R."/>
            <person name="Baker S.E."/>
        </authorList>
    </citation>
    <scope>NUCLEOTIDE SEQUENCE</scope>
    <source>
        <strain evidence="28">IBT 28561</strain>
    </source>
</reference>
<dbReference type="GO" id="GO:0032259">
    <property type="term" value="P:methylation"/>
    <property type="evidence" value="ECO:0007669"/>
    <property type="project" value="UniProtKB-KW"/>
</dbReference>
<evidence type="ECO:0000313" key="28">
    <source>
        <dbReference type="EMBL" id="PKY03207.1"/>
    </source>
</evidence>
<comment type="subcellular location">
    <subcellularLocation>
        <location evidence="2">Membrane</location>
        <topology evidence="2">Single-pass membrane protein</topology>
    </subcellularLocation>
</comment>
<evidence type="ECO:0000256" key="25">
    <source>
        <dbReference type="PIRSR" id="PIRSR602403-1"/>
    </source>
</evidence>
<dbReference type="PANTHER" id="PTHR24304">
    <property type="entry name" value="CYTOCHROME P450 FAMILY 7"/>
    <property type="match status" value="1"/>
</dbReference>
<dbReference type="AlphaFoldDB" id="A0A2I1CZZ9"/>
<evidence type="ECO:0000256" key="18">
    <source>
        <dbReference type="ARBA" id="ARBA00048866"/>
    </source>
</evidence>
<keyword evidence="7 27" id="KW-1133">Transmembrane helix</keyword>
<evidence type="ECO:0000256" key="14">
    <source>
        <dbReference type="ARBA" id="ARBA00047587"/>
    </source>
</evidence>
<evidence type="ECO:0000256" key="22">
    <source>
        <dbReference type="ARBA" id="ARBA00051806"/>
    </source>
</evidence>
<evidence type="ECO:0000256" key="4">
    <source>
        <dbReference type="ARBA" id="ARBA00022617"/>
    </source>
</evidence>
<evidence type="ECO:0000256" key="11">
    <source>
        <dbReference type="ARBA" id="ARBA00023136"/>
    </source>
</evidence>
<dbReference type="InterPro" id="IPR036396">
    <property type="entry name" value="Cyt_P450_sf"/>
</dbReference>
<comment type="catalytic activity">
    <reaction evidence="22">
        <text>eburicol + reduced [NADPH--hemoprotein reductase] + O2 = 32-hydroxyeburicol + oxidized [NADPH--hemoprotein reductase] + H2O + H(+)</text>
        <dbReference type="Rhea" id="RHEA:75427"/>
        <dbReference type="Rhea" id="RHEA-COMP:11964"/>
        <dbReference type="Rhea" id="RHEA-COMP:11965"/>
        <dbReference type="ChEBI" id="CHEBI:15377"/>
        <dbReference type="ChEBI" id="CHEBI:15378"/>
        <dbReference type="ChEBI" id="CHEBI:15379"/>
        <dbReference type="ChEBI" id="CHEBI:57618"/>
        <dbReference type="ChEBI" id="CHEBI:58210"/>
        <dbReference type="ChEBI" id="CHEBI:70315"/>
        <dbReference type="ChEBI" id="CHEBI:194328"/>
    </reaction>
    <physiologicalReaction direction="left-to-right" evidence="22">
        <dbReference type="Rhea" id="RHEA:75428"/>
    </physiologicalReaction>
</comment>
<dbReference type="GO" id="GO:0005506">
    <property type="term" value="F:iron ion binding"/>
    <property type="evidence" value="ECO:0007669"/>
    <property type="project" value="InterPro"/>
</dbReference>
<dbReference type="FunFam" id="1.10.630.10:FF:000033">
    <property type="entry name" value="14-alpha sterol demethylase"/>
    <property type="match status" value="1"/>
</dbReference>
<dbReference type="OrthoDB" id="1055148at2759"/>
<comment type="cofactor">
    <cofactor evidence="1 25">
        <name>heme</name>
        <dbReference type="ChEBI" id="CHEBI:30413"/>
    </cofactor>
</comment>
<evidence type="ECO:0000256" key="16">
    <source>
        <dbReference type="ARBA" id="ARBA00047702"/>
    </source>
</evidence>
<comment type="catalytic activity">
    <reaction evidence="13">
        <text>32-hydroxylanosterol + reduced [NADPH--hemoprotein reductase] + O2 = 32-oxolanosterol + oxidized [NADPH--hemoprotein reductase] + 2 H2O + H(+)</text>
        <dbReference type="Rhea" id="RHEA:75107"/>
        <dbReference type="Rhea" id="RHEA-COMP:11964"/>
        <dbReference type="Rhea" id="RHEA-COMP:11965"/>
        <dbReference type="ChEBI" id="CHEBI:15377"/>
        <dbReference type="ChEBI" id="CHEBI:15378"/>
        <dbReference type="ChEBI" id="CHEBI:15379"/>
        <dbReference type="ChEBI" id="CHEBI:57618"/>
        <dbReference type="ChEBI" id="CHEBI:58210"/>
        <dbReference type="ChEBI" id="CHEBI:166681"/>
        <dbReference type="ChEBI" id="CHEBI:166806"/>
    </reaction>
    <physiologicalReaction direction="left-to-right" evidence="13">
        <dbReference type="Rhea" id="RHEA:75108"/>
    </physiologicalReaction>
</comment>
<dbReference type="SUPFAM" id="SSF48264">
    <property type="entry name" value="Cytochrome P450"/>
    <property type="match status" value="1"/>
</dbReference>
<dbReference type="Gene3D" id="1.10.630.10">
    <property type="entry name" value="Cytochrome P450"/>
    <property type="match status" value="1"/>
</dbReference>
<evidence type="ECO:0000256" key="19">
    <source>
        <dbReference type="ARBA" id="ARBA00049163"/>
    </source>
</evidence>
<comment type="catalytic activity">
    <reaction evidence="15">
        <text>lanosterol + 3 reduced [NADPH--hemoprotein reductase] + 3 O2 = 4,4-dimethyl-5alpha-cholesta-8,14,24-trien-3beta-ol + formate + 3 oxidized [NADPH--hemoprotein reductase] + 4 H2O + 4 H(+)</text>
        <dbReference type="Rhea" id="RHEA:25286"/>
        <dbReference type="Rhea" id="RHEA-COMP:11964"/>
        <dbReference type="Rhea" id="RHEA-COMP:11965"/>
        <dbReference type="ChEBI" id="CHEBI:15377"/>
        <dbReference type="ChEBI" id="CHEBI:15378"/>
        <dbReference type="ChEBI" id="CHEBI:15379"/>
        <dbReference type="ChEBI" id="CHEBI:15740"/>
        <dbReference type="ChEBI" id="CHEBI:16521"/>
        <dbReference type="ChEBI" id="CHEBI:17813"/>
        <dbReference type="ChEBI" id="CHEBI:57618"/>
        <dbReference type="ChEBI" id="CHEBI:58210"/>
        <dbReference type="EC" id="1.14.14.154"/>
    </reaction>
    <physiologicalReaction direction="left-to-right" evidence="15">
        <dbReference type="Rhea" id="RHEA:25287"/>
    </physiologicalReaction>
</comment>
<evidence type="ECO:0000256" key="17">
    <source>
        <dbReference type="ARBA" id="ARBA00048479"/>
    </source>
</evidence>
<evidence type="ECO:0000256" key="5">
    <source>
        <dbReference type="ARBA" id="ARBA00022692"/>
    </source>
</evidence>
<evidence type="ECO:0000256" key="26">
    <source>
        <dbReference type="RuleBase" id="RU000461"/>
    </source>
</evidence>
<dbReference type="GO" id="GO:0020037">
    <property type="term" value="F:heme binding"/>
    <property type="evidence" value="ECO:0007669"/>
    <property type="project" value="InterPro"/>
</dbReference>
<evidence type="ECO:0000256" key="8">
    <source>
        <dbReference type="ARBA" id="ARBA00023002"/>
    </source>
</evidence>
<proteinExistence type="inferred from homology"/>
<evidence type="ECO:0000256" key="13">
    <source>
        <dbReference type="ARBA" id="ARBA00047379"/>
    </source>
</evidence>